<proteinExistence type="predicted"/>
<accession>X6N8M4</accession>
<name>X6N8M4_RETFI</name>
<gene>
    <name evidence="3" type="ORF">RFI_15540</name>
</gene>
<keyword evidence="2" id="KW-0472">Membrane</keyword>
<evidence type="ECO:0000256" key="1">
    <source>
        <dbReference type="SAM" id="MobiDB-lite"/>
    </source>
</evidence>
<keyword evidence="2" id="KW-1133">Transmembrane helix</keyword>
<evidence type="ECO:0000313" key="3">
    <source>
        <dbReference type="EMBL" id="ETO21662.1"/>
    </source>
</evidence>
<feature type="region of interest" description="Disordered" evidence="1">
    <location>
        <begin position="43"/>
        <end position="63"/>
    </location>
</feature>
<sequence>MYCLAFLLYSFYNISKKLDVSRHLCYFKIEKLKMTTYDKKKQSFSQQQKKGDQKNDFSSLPTSSFRASDYNASEAKRNDIPARPKVGIWNWVREHCFLPFMAAFQQQLFTEVFQTAAHIISTVPHKNNKSKKIYYVHIMYLCVCMFVKMLACKDLIAINNNKNGIGNNNGNNNDNTETKKSEDNWKTFALALSGVFLVSMTATVCVMFITGDSTSQHPQQKRNKN</sequence>
<reference evidence="3 4" key="1">
    <citation type="journal article" date="2013" name="Curr. Biol.">
        <title>The Genome of the Foraminiferan Reticulomyxa filosa.</title>
        <authorList>
            <person name="Glockner G."/>
            <person name="Hulsmann N."/>
            <person name="Schleicher M."/>
            <person name="Noegel A.A."/>
            <person name="Eichinger L."/>
            <person name="Gallinger C."/>
            <person name="Pawlowski J."/>
            <person name="Sierra R."/>
            <person name="Euteneuer U."/>
            <person name="Pillet L."/>
            <person name="Moustafa A."/>
            <person name="Platzer M."/>
            <person name="Groth M."/>
            <person name="Szafranski K."/>
            <person name="Schliwa M."/>
        </authorList>
    </citation>
    <scope>NUCLEOTIDE SEQUENCE [LARGE SCALE GENOMIC DNA]</scope>
</reference>
<feature type="transmembrane region" description="Helical" evidence="2">
    <location>
        <begin position="133"/>
        <end position="151"/>
    </location>
</feature>
<dbReference type="Proteomes" id="UP000023152">
    <property type="component" value="Unassembled WGS sequence"/>
</dbReference>
<feature type="transmembrane region" description="Helical" evidence="2">
    <location>
        <begin position="188"/>
        <end position="211"/>
    </location>
</feature>
<evidence type="ECO:0000256" key="2">
    <source>
        <dbReference type="SAM" id="Phobius"/>
    </source>
</evidence>
<keyword evidence="2" id="KW-0812">Transmembrane</keyword>
<keyword evidence="4" id="KW-1185">Reference proteome</keyword>
<dbReference type="EMBL" id="ASPP01011409">
    <property type="protein sequence ID" value="ETO21662.1"/>
    <property type="molecule type" value="Genomic_DNA"/>
</dbReference>
<protein>
    <submittedName>
        <fullName evidence="3">Uncharacterized protein</fullName>
    </submittedName>
</protein>
<comment type="caution">
    <text evidence="3">The sequence shown here is derived from an EMBL/GenBank/DDBJ whole genome shotgun (WGS) entry which is preliminary data.</text>
</comment>
<evidence type="ECO:0000313" key="4">
    <source>
        <dbReference type="Proteomes" id="UP000023152"/>
    </source>
</evidence>
<organism evidence="3 4">
    <name type="scientific">Reticulomyxa filosa</name>
    <dbReference type="NCBI Taxonomy" id="46433"/>
    <lineage>
        <taxon>Eukaryota</taxon>
        <taxon>Sar</taxon>
        <taxon>Rhizaria</taxon>
        <taxon>Retaria</taxon>
        <taxon>Foraminifera</taxon>
        <taxon>Monothalamids</taxon>
        <taxon>Reticulomyxidae</taxon>
        <taxon>Reticulomyxa</taxon>
    </lineage>
</organism>
<dbReference type="AlphaFoldDB" id="X6N8M4"/>